<evidence type="ECO:0000256" key="3">
    <source>
        <dbReference type="ARBA" id="ARBA00023015"/>
    </source>
</evidence>
<dbReference type="GO" id="GO:0000981">
    <property type="term" value="F:DNA-binding transcription factor activity, RNA polymerase II-specific"/>
    <property type="evidence" value="ECO:0007669"/>
    <property type="project" value="InterPro"/>
</dbReference>
<dbReference type="Proteomes" id="UP000193218">
    <property type="component" value="Unassembled WGS sequence"/>
</dbReference>
<evidence type="ECO:0000256" key="8">
    <source>
        <dbReference type="SAM" id="MobiDB-lite"/>
    </source>
</evidence>
<keyword evidence="4" id="KW-0238">DNA-binding</keyword>
<dbReference type="OrthoDB" id="5575144at2759"/>
<dbReference type="EMBL" id="NBSH01000009">
    <property type="protein sequence ID" value="ORX35865.1"/>
    <property type="molecule type" value="Genomic_DNA"/>
</dbReference>
<feature type="region of interest" description="Disordered" evidence="8">
    <location>
        <begin position="43"/>
        <end position="78"/>
    </location>
</feature>
<dbReference type="GeneID" id="33554766"/>
<dbReference type="InterPro" id="IPR036864">
    <property type="entry name" value="Zn2-C6_fun-type_DNA-bd_sf"/>
</dbReference>
<dbReference type="InParanoid" id="A0A1Y1UFM1"/>
<evidence type="ECO:0000256" key="2">
    <source>
        <dbReference type="ARBA" id="ARBA00022833"/>
    </source>
</evidence>
<evidence type="ECO:0000256" key="6">
    <source>
        <dbReference type="ARBA" id="ARBA00023242"/>
    </source>
</evidence>
<keyword evidence="5" id="KW-0804">Transcription</keyword>
<feature type="domain" description="Zn(2)-C6 fungal-type" evidence="9">
    <location>
        <begin position="87"/>
        <end position="115"/>
    </location>
</feature>
<dbReference type="InterPro" id="IPR001138">
    <property type="entry name" value="Zn2Cys6_DnaBD"/>
</dbReference>
<sequence length="331" mass="36742">MMGDNQPYTSFIPRLPSRLGPGIVGNYHPQQQPPVFDMDRTVSAPATPSTWDTALPPSAMTWPDHSEPSEYDEYTPPRKKRAQVRIACTHCQKACKKCSNTRPCERCVKYGLKDCIDSVRKPRKTGVKRGPYKRRSTEGCSAPPPSFFDNAFISALQGETWSNGQRSDRVNDQVLYPPTPVVPFPISLNGRDDPFSRAVSPIHGAALPHALRKSPFDSPFEAFSDPFAPQAPPTPVYSISAPTSPRQRERPELRSQSTEPVVPPNQRLYDPMVPSMTPHALQSPDIVALSRIRKPSLRTLMSHGGSLAGSRQVSSVQSPTLFDQPLVWEEM</sequence>
<name>A0A1Y1UFM1_9TREE</name>
<keyword evidence="2" id="KW-0862">Zinc</keyword>
<evidence type="ECO:0000256" key="1">
    <source>
        <dbReference type="ARBA" id="ARBA00022723"/>
    </source>
</evidence>
<evidence type="ECO:0000256" key="5">
    <source>
        <dbReference type="ARBA" id="ARBA00023163"/>
    </source>
</evidence>
<dbReference type="CDD" id="cd00067">
    <property type="entry name" value="GAL4"/>
    <property type="match status" value="1"/>
</dbReference>
<evidence type="ECO:0000259" key="9">
    <source>
        <dbReference type="PROSITE" id="PS50048"/>
    </source>
</evidence>
<dbReference type="PROSITE" id="PS50048">
    <property type="entry name" value="ZN2_CY6_FUNGAL_2"/>
    <property type="match status" value="1"/>
</dbReference>
<dbReference type="GO" id="GO:0003677">
    <property type="term" value="F:DNA binding"/>
    <property type="evidence" value="ECO:0007669"/>
    <property type="project" value="UniProtKB-KW"/>
</dbReference>
<dbReference type="STRING" id="4999.A0A1Y1UFM1"/>
<gene>
    <name evidence="10" type="ORF">BD324DRAFT_507557</name>
</gene>
<feature type="region of interest" description="Disordered" evidence="8">
    <location>
        <begin position="221"/>
        <end position="265"/>
    </location>
</feature>
<keyword evidence="11" id="KW-1185">Reference proteome</keyword>
<evidence type="ECO:0000313" key="10">
    <source>
        <dbReference type="EMBL" id="ORX35865.1"/>
    </source>
</evidence>
<dbReference type="SUPFAM" id="SSF57701">
    <property type="entry name" value="Zn2/Cys6 DNA-binding domain"/>
    <property type="match status" value="1"/>
</dbReference>
<protein>
    <recommendedName>
        <fullName evidence="7">Transcription activator of gluconeogenesis ERT1</fullName>
    </recommendedName>
</protein>
<proteinExistence type="predicted"/>
<organism evidence="10 11">
    <name type="scientific">Kockovaella imperatae</name>
    <dbReference type="NCBI Taxonomy" id="4999"/>
    <lineage>
        <taxon>Eukaryota</taxon>
        <taxon>Fungi</taxon>
        <taxon>Dikarya</taxon>
        <taxon>Basidiomycota</taxon>
        <taxon>Agaricomycotina</taxon>
        <taxon>Tremellomycetes</taxon>
        <taxon>Tremellales</taxon>
        <taxon>Cuniculitremaceae</taxon>
        <taxon>Kockovaella</taxon>
    </lineage>
</organism>
<keyword evidence="1" id="KW-0479">Metal-binding</keyword>
<dbReference type="GO" id="GO:0008270">
    <property type="term" value="F:zinc ion binding"/>
    <property type="evidence" value="ECO:0007669"/>
    <property type="project" value="InterPro"/>
</dbReference>
<reference evidence="10 11" key="1">
    <citation type="submission" date="2017-03" db="EMBL/GenBank/DDBJ databases">
        <title>Widespread Adenine N6-methylation of Active Genes in Fungi.</title>
        <authorList>
            <consortium name="DOE Joint Genome Institute"/>
            <person name="Mondo S.J."/>
            <person name="Dannebaum R.O."/>
            <person name="Kuo R.C."/>
            <person name="Louie K.B."/>
            <person name="Bewick A.J."/>
            <person name="Labutti K."/>
            <person name="Haridas S."/>
            <person name="Kuo A."/>
            <person name="Salamov A."/>
            <person name="Ahrendt S.R."/>
            <person name="Lau R."/>
            <person name="Bowen B.P."/>
            <person name="Lipzen A."/>
            <person name="Sullivan W."/>
            <person name="Andreopoulos W.B."/>
            <person name="Clum A."/>
            <person name="Lindquist E."/>
            <person name="Daum C."/>
            <person name="Northen T.R."/>
            <person name="Ramamoorthy G."/>
            <person name="Schmitz R.J."/>
            <person name="Gryganskyi A."/>
            <person name="Culley D."/>
            <person name="Magnuson J."/>
            <person name="James T.Y."/>
            <person name="O'Malley M.A."/>
            <person name="Stajich J.E."/>
            <person name="Spatafora J.W."/>
            <person name="Visel A."/>
            <person name="Grigoriev I.V."/>
        </authorList>
    </citation>
    <scope>NUCLEOTIDE SEQUENCE [LARGE SCALE GENOMIC DNA]</scope>
    <source>
        <strain evidence="10 11">NRRL Y-17943</strain>
    </source>
</reference>
<comment type="caution">
    <text evidence="10">The sequence shown here is derived from an EMBL/GenBank/DDBJ whole genome shotgun (WGS) entry which is preliminary data.</text>
</comment>
<dbReference type="InterPro" id="IPR050335">
    <property type="entry name" value="ERT1_acuK_gluconeogen_tf"/>
</dbReference>
<evidence type="ECO:0000256" key="7">
    <source>
        <dbReference type="ARBA" id="ARBA00040903"/>
    </source>
</evidence>
<evidence type="ECO:0000256" key="4">
    <source>
        <dbReference type="ARBA" id="ARBA00023125"/>
    </source>
</evidence>
<dbReference type="AlphaFoldDB" id="A0A1Y1UFM1"/>
<keyword evidence="6" id="KW-0539">Nucleus</keyword>
<keyword evidence="3" id="KW-0805">Transcription regulation</keyword>
<evidence type="ECO:0000313" key="11">
    <source>
        <dbReference type="Proteomes" id="UP000193218"/>
    </source>
</evidence>
<dbReference type="RefSeq" id="XP_021869994.1">
    <property type="nucleotide sequence ID" value="XM_022012958.1"/>
</dbReference>
<dbReference type="PANTHER" id="PTHR47659">
    <property type="entry name" value="ZN(II)2CYS6 TRANSCRIPTION FACTOR (EUROFUNG)-RELATED"/>
    <property type="match status" value="1"/>
</dbReference>
<dbReference type="PANTHER" id="PTHR47659:SF7">
    <property type="entry name" value="FUNGAL TRANSCRIPTIONAL REGULATORY PROTEIN, N-TERMINAL DOMAIN-CONTAINING PROTEIN"/>
    <property type="match status" value="1"/>
</dbReference>
<accession>A0A1Y1UFM1</accession>
<dbReference type="SMART" id="SM00066">
    <property type="entry name" value="GAL4"/>
    <property type="match status" value="1"/>
</dbReference>